<keyword evidence="5 9" id="KW-0408">Iron</keyword>
<evidence type="ECO:0000256" key="1">
    <source>
        <dbReference type="ARBA" id="ARBA00001961"/>
    </source>
</evidence>
<accession>A0A199VJI7</accession>
<evidence type="ECO:0000313" key="11">
    <source>
        <dbReference type="EMBL" id="OAY77317.1"/>
    </source>
</evidence>
<dbReference type="InterPro" id="IPR005123">
    <property type="entry name" value="Oxoglu/Fe-dep_dioxygenase_dom"/>
</dbReference>
<proteinExistence type="inferred from homology"/>
<dbReference type="InterPro" id="IPR044861">
    <property type="entry name" value="IPNS-like_FE2OG_OXY"/>
</dbReference>
<evidence type="ECO:0000259" key="10">
    <source>
        <dbReference type="PROSITE" id="PS51471"/>
    </source>
</evidence>
<evidence type="ECO:0000256" key="9">
    <source>
        <dbReference type="RuleBase" id="RU003682"/>
    </source>
</evidence>
<comment type="caution">
    <text evidence="11">The sequence shown here is derived from an EMBL/GenBank/DDBJ whole genome shotgun (WGS) entry which is preliminary data.</text>
</comment>
<name>A0A199VJI7_ANACO</name>
<dbReference type="InterPro" id="IPR027443">
    <property type="entry name" value="IPNS-like_sf"/>
</dbReference>
<dbReference type="Gene3D" id="2.60.120.330">
    <property type="entry name" value="B-lactam Antibiotic, Isopenicillin N Synthase, Chain"/>
    <property type="match status" value="1"/>
</dbReference>
<gene>
    <name evidence="11" type="ORF">ACMD2_01684</name>
</gene>
<evidence type="ECO:0000256" key="4">
    <source>
        <dbReference type="ARBA" id="ARBA00023002"/>
    </source>
</evidence>
<dbReference type="GO" id="GO:0045543">
    <property type="term" value="F:gibberellin 2-beta-dioxygenase activity"/>
    <property type="evidence" value="ECO:0007669"/>
    <property type="project" value="UniProtKB-EC"/>
</dbReference>
<comment type="catalytic activity">
    <reaction evidence="6">
        <text>gibberellin A1 + 2-oxoglutarate + O2 = gibberellin A8 + succinate + CO2</text>
        <dbReference type="Rhea" id="RHEA:15005"/>
        <dbReference type="ChEBI" id="CHEBI:15379"/>
        <dbReference type="ChEBI" id="CHEBI:16526"/>
        <dbReference type="ChEBI" id="CHEBI:16810"/>
        <dbReference type="ChEBI" id="CHEBI:30031"/>
        <dbReference type="ChEBI" id="CHEBI:58524"/>
        <dbReference type="ChEBI" id="CHEBI:58594"/>
        <dbReference type="EC" id="1.14.11.13"/>
    </reaction>
</comment>
<dbReference type="InterPro" id="IPR026992">
    <property type="entry name" value="DIOX_N"/>
</dbReference>
<dbReference type="GO" id="GO:0009685">
    <property type="term" value="P:gibberellin metabolic process"/>
    <property type="evidence" value="ECO:0007669"/>
    <property type="project" value="UniProtKB-ARBA"/>
</dbReference>
<keyword evidence="2 9" id="KW-0479">Metal-binding</keyword>
<dbReference type="PROSITE" id="PS51471">
    <property type="entry name" value="FE2OG_OXY"/>
    <property type="match status" value="1"/>
</dbReference>
<evidence type="ECO:0000256" key="5">
    <source>
        <dbReference type="ARBA" id="ARBA00023004"/>
    </source>
</evidence>
<dbReference type="PANTHER" id="PTHR47990">
    <property type="entry name" value="2-OXOGLUTARATE (2OG) AND FE(II)-DEPENDENT OXYGENASE SUPERFAMILY PROTEIN-RELATED"/>
    <property type="match status" value="1"/>
</dbReference>
<dbReference type="STRING" id="4615.A0A199VJI7"/>
<feature type="domain" description="Fe2OG dioxygenase" evidence="10">
    <location>
        <begin position="170"/>
        <end position="279"/>
    </location>
</feature>
<dbReference type="GO" id="GO:0046872">
    <property type="term" value="F:metal ion binding"/>
    <property type="evidence" value="ECO:0007669"/>
    <property type="project" value="UniProtKB-KW"/>
</dbReference>
<evidence type="ECO:0000313" key="12">
    <source>
        <dbReference type="Proteomes" id="UP000092600"/>
    </source>
</evidence>
<dbReference type="AlphaFoldDB" id="A0A199VJI7"/>
<dbReference type="Pfam" id="PF03171">
    <property type="entry name" value="2OG-FeII_Oxy"/>
    <property type="match status" value="1"/>
</dbReference>
<evidence type="ECO:0000256" key="7">
    <source>
        <dbReference type="ARBA" id="ARBA00061282"/>
    </source>
</evidence>
<evidence type="ECO:0000256" key="3">
    <source>
        <dbReference type="ARBA" id="ARBA00022964"/>
    </source>
</evidence>
<dbReference type="SUPFAM" id="SSF51197">
    <property type="entry name" value="Clavaminate synthase-like"/>
    <property type="match status" value="1"/>
</dbReference>
<sequence length="338" mass="37673">MVVASASPLTHDKVIQSFFIPVIDLSQQRSLRTELVVKSCEKLGFFKVINHGVPLNLSLKMEAAAVEFFALPGREKQRAGPSSPLGYGSKSIGLKGDTGEVEYLLLPANPSSLSHRAWTISREGPEKFSCAANKYVEAVRKLACEILELLGEGLGLKDTEVFSRMIRDRESDSLLRLNHYLPCSSREENDKNRVGFGEHTDPQIITLLRSNGVEGLQILPPFSSGEAAWFPVSPDPTAFFVLVGDALQAMTNRRLVSVRHRAIVHPYSSRLSMVYFAAPSLHSCLAPIPEMVTVQRPRCYKSFTWGDYKKAMYSLRLGHNRLDLFRVDANEDNIKPLI</sequence>
<evidence type="ECO:0000256" key="2">
    <source>
        <dbReference type="ARBA" id="ARBA00022723"/>
    </source>
</evidence>
<dbReference type="EMBL" id="LSRQ01001555">
    <property type="protein sequence ID" value="OAY77317.1"/>
    <property type="molecule type" value="Genomic_DNA"/>
</dbReference>
<keyword evidence="4 9" id="KW-0560">Oxidoreductase</keyword>
<dbReference type="Pfam" id="PF14226">
    <property type="entry name" value="DIOX_N"/>
    <property type="match status" value="1"/>
</dbReference>
<dbReference type="FunFam" id="2.60.120.330:FF:000025">
    <property type="entry name" value="Gibberellin 2-beta-dioxygenase 2"/>
    <property type="match status" value="1"/>
</dbReference>
<protein>
    <recommendedName>
        <fullName evidence="8">gibberellin 2beta-dioxygenase</fullName>
        <ecNumber evidence="8">1.14.11.13</ecNumber>
    </recommendedName>
</protein>
<reference evidence="11 12" key="1">
    <citation type="journal article" date="2016" name="DNA Res.">
        <title>The draft genome of MD-2 pineapple using hybrid error correction of long reads.</title>
        <authorList>
            <person name="Redwan R.M."/>
            <person name="Saidin A."/>
            <person name="Kumar S.V."/>
        </authorList>
    </citation>
    <scope>NUCLEOTIDE SEQUENCE [LARGE SCALE GENOMIC DNA]</scope>
    <source>
        <strain evidence="12">cv. MD2</strain>
        <tissue evidence="11">Leaf</tissue>
    </source>
</reference>
<dbReference type="Proteomes" id="UP000092600">
    <property type="component" value="Unassembled WGS sequence"/>
</dbReference>
<organism evidence="11 12">
    <name type="scientific">Ananas comosus</name>
    <name type="common">Pineapple</name>
    <name type="synonym">Ananas ananas</name>
    <dbReference type="NCBI Taxonomy" id="4615"/>
    <lineage>
        <taxon>Eukaryota</taxon>
        <taxon>Viridiplantae</taxon>
        <taxon>Streptophyta</taxon>
        <taxon>Embryophyta</taxon>
        <taxon>Tracheophyta</taxon>
        <taxon>Spermatophyta</taxon>
        <taxon>Magnoliopsida</taxon>
        <taxon>Liliopsida</taxon>
        <taxon>Poales</taxon>
        <taxon>Bromeliaceae</taxon>
        <taxon>Bromelioideae</taxon>
        <taxon>Ananas</taxon>
    </lineage>
</organism>
<dbReference type="EC" id="1.14.11.13" evidence="8"/>
<dbReference type="InterPro" id="IPR050231">
    <property type="entry name" value="Iron_ascorbate_oxido_reductase"/>
</dbReference>
<keyword evidence="3 11" id="KW-0223">Dioxygenase</keyword>
<comment type="cofactor">
    <cofactor evidence="1">
        <name>L-ascorbate</name>
        <dbReference type="ChEBI" id="CHEBI:38290"/>
    </cofactor>
</comment>
<evidence type="ECO:0000256" key="6">
    <source>
        <dbReference type="ARBA" id="ARBA00052204"/>
    </source>
</evidence>
<evidence type="ECO:0000256" key="8">
    <source>
        <dbReference type="ARBA" id="ARBA00066708"/>
    </source>
</evidence>
<comment type="similarity">
    <text evidence="7">Belongs to the iron/ascorbate-dependent oxidoreductase family. GA2OX subfamily.</text>
</comment>